<keyword evidence="2" id="KW-0812">Transmembrane</keyword>
<evidence type="ECO:0000256" key="1">
    <source>
        <dbReference type="SAM" id="MobiDB-lite"/>
    </source>
</evidence>
<name>A0A5C5WP53_9PLAN</name>
<reference evidence="3 4" key="1">
    <citation type="submission" date="2019-02" db="EMBL/GenBank/DDBJ databases">
        <title>Deep-cultivation of Planctomycetes and their phenomic and genomic characterization uncovers novel biology.</title>
        <authorList>
            <person name="Wiegand S."/>
            <person name="Jogler M."/>
            <person name="Boedeker C."/>
            <person name="Pinto D."/>
            <person name="Vollmers J."/>
            <person name="Rivas-Marin E."/>
            <person name="Kohn T."/>
            <person name="Peeters S.H."/>
            <person name="Heuer A."/>
            <person name="Rast P."/>
            <person name="Oberbeckmann S."/>
            <person name="Bunk B."/>
            <person name="Jeske O."/>
            <person name="Meyerdierks A."/>
            <person name="Storesund J.E."/>
            <person name="Kallscheuer N."/>
            <person name="Luecker S."/>
            <person name="Lage O.M."/>
            <person name="Pohl T."/>
            <person name="Merkel B.J."/>
            <person name="Hornburger P."/>
            <person name="Mueller R.-W."/>
            <person name="Bruemmer F."/>
            <person name="Labrenz M."/>
            <person name="Spormann A.M."/>
            <person name="Op Den Camp H."/>
            <person name="Overmann J."/>
            <person name="Amann R."/>
            <person name="Jetten M.S.M."/>
            <person name="Mascher T."/>
            <person name="Medema M.H."/>
            <person name="Devos D.P."/>
            <person name="Kaster A.-K."/>
            <person name="Ovreas L."/>
            <person name="Rohde M."/>
            <person name="Galperin M.Y."/>
            <person name="Jogler C."/>
        </authorList>
    </citation>
    <scope>NUCLEOTIDE SEQUENCE [LARGE SCALE GENOMIC DNA]</scope>
    <source>
        <strain evidence="3 4">KOR42</strain>
    </source>
</reference>
<feature type="compositionally biased region" description="Low complexity" evidence="1">
    <location>
        <begin position="117"/>
        <end position="128"/>
    </location>
</feature>
<dbReference type="EMBL" id="SIHI01000012">
    <property type="protein sequence ID" value="TWT51602.1"/>
    <property type="molecule type" value="Genomic_DNA"/>
</dbReference>
<dbReference type="AlphaFoldDB" id="A0A5C5WP53"/>
<gene>
    <name evidence="3" type="ORF">KOR42_34900</name>
</gene>
<feature type="transmembrane region" description="Helical" evidence="2">
    <location>
        <begin position="146"/>
        <end position="166"/>
    </location>
</feature>
<accession>A0A5C5WP53</accession>
<evidence type="ECO:0000313" key="4">
    <source>
        <dbReference type="Proteomes" id="UP000317243"/>
    </source>
</evidence>
<feature type="transmembrane region" description="Helical" evidence="2">
    <location>
        <begin position="172"/>
        <end position="194"/>
    </location>
</feature>
<evidence type="ECO:0000313" key="3">
    <source>
        <dbReference type="EMBL" id="TWT51602.1"/>
    </source>
</evidence>
<protein>
    <submittedName>
        <fullName evidence="3">Uncharacterized protein</fullName>
    </submittedName>
</protein>
<keyword evidence="2" id="KW-1133">Transmembrane helix</keyword>
<evidence type="ECO:0000256" key="2">
    <source>
        <dbReference type="SAM" id="Phobius"/>
    </source>
</evidence>
<comment type="caution">
    <text evidence="3">The sequence shown here is derived from an EMBL/GenBank/DDBJ whole genome shotgun (WGS) entry which is preliminary data.</text>
</comment>
<keyword evidence="4" id="KW-1185">Reference proteome</keyword>
<feature type="compositionally biased region" description="Pro residues" evidence="1">
    <location>
        <begin position="101"/>
        <end position="113"/>
    </location>
</feature>
<feature type="region of interest" description="Disordered" evidence="1">
    <location>
        <begin position="92"/>
        <end position="128"/>
    </location>
</feature>
<proteinExistence type="predicted"/>
<sequence length="430" mass="46820">MFSMIEFLIVMAVVSGVIAWLVKSVNTTGESRWVGLIVTLFGIQVVIGIGALVFYARSQSVNAARVEAEHQRALAAEQLSLEMSQLTTGFPGDESFDASNPPTPPMPETPQPPEDVAAAAEGSMASSSTGDHPATIIYQDVSVTRLGLLMTLGLFSIGVWVVVWGAKKSPSLMFAAVVGLLLSGAMFGISSTAVHQNVAMHEMHEMSSDDGSVQLATTGGAVQAEAVSSDPVIDGSFVRSQIPVTDDEVASLERKLEPKKIVRIEYTGLTGHSEILDEMPEWTANTSRNRQVVPVDDEILLTSKRYSTVDEAERELWPKATSLVQKYVRENSPEMDQTIVTKNALLDAAALKEVIIVTWPFEVDGLSSEVYQVHWKLNFDEGVRETLHQHWSRHEVAERLWLLGGGVGVLTLLLGTGATIARFRERRHVA</sequence>
<dbReference type="Proteomes" id="UP000317243">
    <property type="component" value="Unassembled WGS sequence"/>
</dbReference>
<organism evidence="3 4">
    <name type="scientific">Thalassoglobus neptunius</name>
    <dbReference type="NCBI Taxonomy" id="1938619"/>
    <lineage>
        <taxon>Bacteria</taxon>
        <taxon>Pseudomonadati</taxon>
        <taxon>Planctomycetota</taxon>
        <taxon>Planctomycetia</taxon>
        <taxon>Planctomycetales</taxon>
        <taxon>Planctomycetaceae</taxon>
        <taxon>Thalassoglobus</taxon>
    </lineage>
</organism>
<feature type="transmembrane region" description="Helical" evidence="2">
    <location>
        <begin position="400"/>
        <end position="421"/>
    </location>
</feature>
<feature type="transmembrane region" description="Helical" evidence="2">
    <location>
        <begin position="34"/>
        <end position="55"/>
    </location>
</feature>
<keyword evidence="2" id="KW-0472">Membrane</keyword>